<sequence length="89" mass="9963">MDADRERAYNGVGRRAAQNFDTAYRSRWTVNAAGGRRLPAFPVELPPVERRSAVPPAGRLDLGPLMRLAQEACWARFFNRPRHSAIADA</sequence>
<comment type="caution">
    <text evidence="1">The sequence shown here is derived from an EMBL/GenBank/DDBJ whole genome shotgun (WGS) entry which is preliminary data.</text>
</comment>
<proteinExistence type="predicted"/>
<evidence type="ECO:0000313" key="2">
    <source>
        <dbReference type="Proteomes" id="UP000612585"/>
    </source>
</evidence>
<name>A0A8J4DYY9_9ACTN</name>
<keyword evidence="2" id="KW-1185">Reference proteome</keyword>
<dbReference type="EMBL" id="BOPG01000014">
    <property type="protein sequence ID" value="GIJ55151.1"/>
    <property type="molecule type" value="Genomic_DNA"/>
</dbReference>
<dbReference type="Proteomes" id="UP000612585">
    <property type="component" value="Unassembled WGS sequence"/>
</dbReference>
<reference evidence="1" key="1">
    <citation type="submission" date="2021-01" db="EMBL/GenBank/DDBJ databases">
        <title>Whole genome shotgun sequence of Virgisporangium aurantiacum NBRC 16421.</title>
        <authorList>
            <person name="Komaki H."/>
            <person name="Tamura T."/>
        </authorList>
    </citation>
    <scope>NUCLEOTIDE SEQUENCE</scope>
    <source>
        <strain evidence="1">NBRC 16421</strain>
    </source>
</reference>
<evidence type="ECO:0000313" key="1">
    <source>
        <dbReference type="EMBL" id="GIJ55151.1"/>
    </source>
</evidence>
<dbReference type="RefSeq" id="WP_203991543.1">
    <property type="nucleotide sequence ID" value="NZ_BOPG01000014.1"/>
</dbReference>
<accession>A0A8J4DYY9</accession>
<organism evidence="1 2">
    <name type="scientific">Virgisporangium aurantiacum</name>
    <dbReference type="NCBI Taxonomy" id="175570"/>
    <lineage>
        <taxon>Bacteria</taxon>
        <taxon>Bacillati</taxon>
        <taxon>Actinomycetota</taxon>
        <taxon>Actinomycetes</taxon>
        <taxon>Micromonosporales</taxon>
        <taxon>Micromonosporaceae</taxon>
        <taxon>Virgisporangium</taxon>
    </lineage>
</organism>
<protein>
    <submittedName>
        <fullName evidence="1">Uncharacterized protein</fullName>
    </submittedName>
</protein>
<dbReference type="AlphaFoldDB" id="A0A8J4DYY9"/>
<gene>
    <name evidence="1" type="ORF">Vau01_026670</name>
</gene>